<evidence type="ECO:0000256" key="6">
    <source>
        <dbReference type="ARBA" id="ARBA00023125"/>
    </source>
</evidence>
<evidence type="ECO:0000256" key="8">
    <source>
        <dbReference type="RuleBase" id="RU364100"/>
    </source>
</evidence>
<organism evidence="9 10">
    <name type="scientific">Paracoccus sulfuroxidans</name>
    <dbReference type="NCBI Taxonomy" id="384678"/>
    <lineage>
        <taxon>Bacteria</taxon>
        <taxon>Pseudomonadati</taxon>
        <taxon>Pseudomonadota</taxon>
        <taxon>Alphaproteobacteria</taxon>
        <taxon>Rhodobacterales</taxon>
        <taxon>Paracoccaceae</taxon>
        <taxon>Paracoccus</taxon>
    </lineage>
</organism>
<gene>
    <name evidence="9" type="ORF">IQ24_03575</name>
</gene>
<evidence type="ECO:0000256" key="5">
    <source>
        <dbReference type="ARBA" id="ARBA00023124"/>
    </source>
</evidence>
<dbReference type="PANTHER" id="PTHR13604:SF0">
    <property type="entry name" value="ABASIC SITE PROCESSING PROTEIN HMCES"/>
    <property type="match status" value="1"/>
</dbReference>
<dbReference type="OrthoDB" id="9782620at2"/>
<evidence type="ECO:0000256" key="7">
    <source>
        <dbReference type="ARBA" id="ARBA00023239"/>
    </source>
</evidence>
<name>A0A562NCJ1_9RHOB</name>
<proteinExistence type="inferred from homology"/>
<dbReference type="GO" id="GO:0008233">
    <property type="term" value="F:peptidase activity"/>
    <property type="evidence" value="ECO:0007669"/>
    <property type="project" value="UniProtKB-KW"/>
</dbReference>
<dbReference type="RefSeq" id="WP_145399635.1">
    <property type="nucleotide sequence ID" value="NZ_VLKU01000013.1"/>
</dbReference>
<dbReference type="GO" id="GO:0016829">
    <property type="term" value="F:lyase activity"/>
    <property type="evidence" value="ECO:0007669"/>
    <property type="project" value="UniProtKB-KW"/>
</dbReference>
<keyword evidence="5" id="KW-0190">Covalent protein-DNA linkage</keyword>
<dbReference type="Pfam" id="PF02586">
    <property type="entry name" value="SRAP"/>
    <property type="match status" value="1"/>
</dbReference>
<dbReference type="Proteomes" id="UP000316225">
    <property type="component" value="Unassembled WGS sequence"/>
</dbReference>
<dbReference type="InterPro" id="IPR036590">
    <property type="entry name" value="SRAP-like"/>
</dbReference>
<accession>A0A562NCJ1</accession>
<keyword evidence="3" id="KW-0227">DNA damage</keyword>
<keyword evidence="10" id="KW-1185">Reference proteome</keyword>
<comment type="caution">
    <text evidence="9">The sequence shown here is derived from an EMBL/GenBank/DDBJ whole genome shotgun (WGS) entry which is preliminary data.</text>
</comment>
<dbReference type="InterPro" id="IPR003738">
    <property type="entry name" value="SRAP"/>
</dbReference>
<dbReference type="GO" id="GO:0006508">
    <property type="term" value="P:proteolysis"/>
    <property type="evidence" value="ECO:0007669"/>
    <property type="project" value="UniProtKB-KW"/>
</dbReference>
<dbReference type="Gene3D" id="3.90.1680.20">
    <property type="match status" value="2"/>
</dbReference>
<dbReference type="GO" id="GO:0106300">
    <property type="term" value="P:protein-DNA covalent cross-linking repair"/>
    <property type="evidence" value="ECO:0007669"/>
    <property type="project" value="InterPro"/>
</dbReference>
<evidence type="ECO:0000313" key="9">
    <source>
        <dbReference type="EMBL" id="TWI29758.1"/>
    </source>
</evidence>
<keyword evidence="7" id="KW-0456">Lyase</keyword>
<dbReference type="PANTHER" id="PTHR13604">
    <property type="entry name" value="DC12-RELATED"/>
    <property type="match status" value="1"/>
</dbReference>
<keyword evidence="4 8" id="KW-0378">Hydrolase</keyword>
<protein>
    <recommendedName>
        <fullName evidence="8">Abasic site processing protein</fullName>
        <ecNumber evidence="8">3.4.-.-</ecNumber>
    </recommendedName>
</protein>
<dbReference type="EC" id="3.4.-.-" evidence="8"/>
<dbReference type="EMBL" id="VLKU01000013">
    <property type="protein sequence ID" value="TWI29758.1"/>
    <property type="molecule type" value="Genomic_DNA"/>
</dbReference>
<keyword evidence="6" id="KW-0238">DNA-binding</keyword>
<keyword evidence="2 8" id="KW-0645">Protease</keyword>
<evidence type="ECO:0000256" key="1">
    <source>
        <dbReference type="ARBA" id="ARBA00008136"/>
    </source>
</evidence>
<comment type="similarity">
    <text evidence="1 8">Belongs to the SOS response-associated peptidase family.</text>
</comment>
<dbReference type="SUPFAM" id="SSF143081">
    <property type="entry name" value="BB1717-like"/>
    <property type="match status" value="1"/>
</dbReference>
<evidence type="ECO:0000256" key="2">
    <source>
        <dbReference type="ARBA" id="ARBA00022670"/>
    </source>
</evidence>
<evidence type="ECO:0000256" key="4">
    <source>
        <dbReference type="ARBA" id="ARBA00022801"/>
    </source>
</evidence>
<dbReference type="GO" id="GO:0003697">
    <property type="term" value="F:single-stranded DNA binding"/>
    <property type="evidence" value="ECO:0007669"/>
    <property type="project" value="InterPro"/>
</dbReference>
<dbReference type="AlphaFoldDB" id="A0A562NCJ1"/>
<evidence type="ECO:0000256" key="3">
    <source>
        <dbReference type="ARBA" id="ARBA00022763"/>
    </source>
</evidence>
<evidence type="ECO:0000313" key="10">
    <source>
        <dbReference type="Proteomes" id="UP000316225"/>
    </source>
</evidence>
<sequence>MCNLYNQTTAVEAMRHLFDGLKVAESAGNLAPGKVYPDQLAPIIRHGGDGLELARARWGMPTPPRYLPASGRDSGVTNIRNVGSPHWRRWLSPEHRCLVPLDAFSEPGSDKKPVWFAPVADGPIFFAGIQTQGWTSVRKVKDGETTDDLFAFLTCPPNAEVGAIHPKAMPVILTAPDEWGAWLNLPWDQAKALQRSLANGTLKLV</sequence>
<reference evidence="9 10" key="1">
    <citation type="journal article" date="2015" name="Stand. Genomic Sci.">
        <title>Genomic Encyclopedia of Bacterial and Archaeal Type Strains, Phase III: the genomes of soil and plant-associated and newly described type strains.</title>
        <authorList>
            <person name="Whitman W.B."/>
            <person name="Woyke T."/>
            <person name="Klenk H.P."/>
            <person name="Zhou Y."/>
            <person name="Lilburn T.G."/>
            <person name="Beck B.J."/>
            <person name="De Vos P."/>
            <person name="Vandamme P."/>
            <person name="Eisen J.A."/>
            <person name="Garrity G."/>
            <person name="Hugenholtz P."/>
            <person name="Kyrpides N.C."/>
        </authorList>
    </citation>
    <scope>NUCLEOTIDE SEQUENCE [LARGE SCALE GENOMIC DNA]</scope>
    <source>
        <strain evidence="9 10">CGMCC 1.5364</strain>
    </source>
</reference>